<accession>A0ACD0NZ22</accession>
<dbReference type="Proteomes" id="UP000245626">
    <property type="component" value="Unassembled WGS sequence"/>
</dbReference>
<sequence>MFARSAIPAFRAAAARTFSTSAAPKGVAAASASRATLAAGAAVALAGGALTYNAFAAPSVHLEGPKTIAGEYKTSSERSFIMIKPDGTSRQIVGDVIKRFEQRGYKLVAIKSLVPSQELAKEHYIDLASRPFYPALVKYITCGTPVIAMVWEGKDIIRQGRRMVGATNPLEADPGSIRGQYCISVGRNIIHASDAFDSATKEIGLWFDPKELADYEPIAAPMITAEN</sequence>
<gene>
    <name evidence="1" type="ORF">IE53DRAFT_410428</name>
</gene>
<proteinExistence type="predicted"/>
<keyword evidence="2" id="KW-1185">Reference proteome</keyword>
<evidence type="ECO:0000313" key="1">
    <source>
        <dbReference type="EMBL" id="PWN51071.1"/>
    </source>
</evidence>
<evidence type="ECO:0000313" key="2">
    <source>
        <dbReference type="Proteomes" id="UP000245626"/>
    </source>
</evidence>
<name>A0ACD0NZ22_9BASI</name>
<reference evidence="1 2" key="1">
    <citation type="journal article" date="2018" name="Mol. Biol. Evol.">
        <title>Broad Genomic Sampling Reveals a Smut Pathogenic Ancestry of the Fungal Clade Ustilaginomycotina.</title>
        <authorList>
            <person name="Kijpornyongpan T."/>
            <person name="Mondo S.J."/>
            <person name="Barry K."/>
            <person name="Sandor L."/>
            <person name="Lee J."/>
            <person name="Lipzen A."/>
            <person name="Pangilinan J."/>
            <person name="LaButti K."/>
            <person name="Hainaut M."/>
            <person name="Henrissat B."/>
            <person name="Grigoriev I.V."/>
            <person name="Spatafora J.W."/>
            <person name="Aime M.C."/>
        </authorList>
    </citation>
    <scope>NUCLEOTIDE SEQUENCE [LARGE SCALE GENOMIC DNA]</scope>
    <source>
        <strain evidence="1 2">SA 807</strain>
    </source>
</reference>
<organism evidence="1 2">
    <name type="scientific">Violaceomyces palustris</name>
    <dbReference type="NCBI Taxonomy" id="1673888"/>
    <lineage>
        <taxon>Eukaryota</taxon>
        <taxon>Fungi</taxon>
        <taxon>Dikarya</taxon>
        <taxon>Basidiomycota</taxon>
        <taxon>Ustilaginomycotina</taxon>
        <taxon>Ustilaginomycetes</taxon>
        <taxon>Violaceomycetales</taxon>
        <taxon>Violaceomycetaceae</taxon>
        <taxon>Violaceomyces</taxon>
    </lineage>
</organism>
<protein>
    <submittedName>
        <fullName evidence="1">NDK-domain-containing protein</fullName>
    </submittedName>
</protein>
<dbReference type="EMBL" id="KZ819873">
    <property type="protein sequence ID" value="PWN51071.1"/>
    <property type="molecule type" value="Genomic_DNA"/>
</dbReference>